<dbReference type="OrthoDB" id="6380398at2759"/>
<feature type="signal peptide" evidence="4">
    <location>
        <begin position="1"/>
        <end position="20"/>
    </location>
</feature>
<organism evidence="6 7">
    <name type="scientific">Cordyceps fumosorosea (strain ARSEF 2679)</name>
    <name type="common">Isaria fumosorosea</name>
    <dbReference type="NCBI Taxonomy" id="1081104"/>
    <lineage>
        <taxon>Eukaryota</taxon>
        <taxon>Fungi</taxon>
        <taxon>Dikarya</taxon>
        <taxon>Ascomycota</taxon>
        <taxon>Pezizomycotina</taxon>
        <taxon>Sordariomycetes</taxon>
        <taxon>Hypocreomycetidae</taxon>
        <taxon>Hypocreales</taxon>
        <taxon>Cordycipitaceae</taxon>
        <taxon>Cordyceps</taxon>
    </lineage>
</organism>
<keyword evidence="3" id="KW-0645">Protease</keyword>
<dbReference type="PROSITE" id="PS00134">
    <property type="entry name" value="TRYPSIN_HIS"/>
    <property type="match status" value="1"/>
</dbReference>
<dbReference type="RefSeq" id="XP_018706711.1">
    <property type="nucleotide sequence ID" value="XM_018846004.1"/>
</dbReference>
<accession>A0A162LGW2</accession>
<feature type="chain" id="PRO_5007836977" evidence="4">
    <location>
        <begin position="21"/>
        <end position="368"/>
    </location>
</feature>
<protein>
    <submittedName>
        <fullName evidence="6">Serine/cysteine peptidase, trypsin-like protein</fullName>
    </submittedName>
</protein>
<keyword evidence="2" id="KW-1015">Disulfide bond</keyword>
<dbReference type="SMART" id="SM00020">
    <property type="entry name" value="Tryp_SPc"/>
    <property type="match status" value="1"/>
</dbReference>
<keyword evidence="7" id="KW-1185">Reference proteome</keyword>
<comment type="caution">
    <text evidence="6">The sequence shown here is derived from an EMBL/GenBank/DDBJ whole genome shotgun (WGS) entry which is preliminary data.</text>
</comment>
<feature type="domain" description="Peptidase S1" evidence="5">
    <location>
        <begin position="9"/>
        <end position="258"/>
    </location>
</feature>
<evidence type="ECO:0000259" key="5">
    <source>
        <dbReference type="PROSITE" id="PS50240"/>
    </source>
</evidence>
<sequence length="368" mass="39261">MKANVAIALTAGLPVALASASMNKRIISPDKSTDRYKFTVSIQNSNHNHLCGGMLLDSTTVLTAAHCFSAATDEGSDQGWGVTVKIATIQQPVPGTPNWKPAAKTNKINDIGIIKLATPIKTSKEIEYAPLPKSADDLAANSDVVAVGWGNPAILEKGEKAKPTEKRAEAVIPLQTMNKCTESSKWDLGDLSTLICAGKVGKNVCEGDSGGPLIDVKSGTLVGLVSHSFDDGQGRKCNGPSLFTKVGSYLDFINSNLGQSGYTGGASQWYKDDLKLVDLKGDLSKGCTDHYEAKAGECLKPIDDKFGAVNGELDETADDAKWDAYYEETGKCWRLRAGLTQCPDCVKDAKLDWKLDQVVKCADGKTKN</sequence>
<evidence type="ECO:0000313" key="6">
    <source>
        <dbReference type="EMBL" id="OAA70424.1"/>
    </source>
</evidence>
<keyword evidence="4" id="KW-0732">Signal</keyword>
<dbReference type="PANTHER" id="PTHR24276">
    <property type="entry name" value="POLYSERASE-RELATED"/>
    <property type="match status" value="1"/>
</dbReference>
<dbReference type="GO" id="GO:0004252">
    <property type="term" value="F:serine-type endopeptidase activity"/>
    <property type="evidence" value="ECO:0007669"/>
    <property type="project" value="InterPro"/>
</dbReference>
<dbReference type="GeneID" id="30018690"/>
<dbReference type="CDD" id="cd00190">
    <property type="entry name" value="Tryp_SPc"/>
    <property type="match status" value="1"/>
</dbReference>
<dbReference type="InterPro" id="IPR001254">
    <property type="entry name" value="Trypsin_dom"/>
</dbReference>
<dbReference type="AlphaFoldDB" id="A0A162LGW2"/>
<dbReference type="Proteomes" id="UP000076744">
    <property type="component" value="Unassembled WGS sequence"/>
</dbReference>
<dbReference type="PROSITE" id="PS00135">
    <property type="entry name" value="TRYPSIN_SER"/>
    <property type="match status" value="1"/>
</dbReference>
<gene>
    <name evidence="6" type="ORF">ISF_02398</name>
</gene>
<proteinExistence type="inferred from homology"/>
<dbReference type="Pfam" id="PF00089">
    <property type="entry name" value="Trypsin"/>
    <property type="match status" value="1"/>
</dbReference>
<dbReference type="Gene3D" id="2.40.10.10">
    <property type="entry name" value="Trypsin-like serine proteases"/>
    <property type="match status" value="1"/>
</dbReference>
<dbReference type="GO" id="GO:0006508">
    <property type="term" value="P:proteolysis"/>
    <property type="evidence" value="ECO:0007669"/>
    <property type="project" value="UniProtKB-KW"/>
</dbReference>
<evidence type="ECO:0000313" key="7">
    <source>
        <dbReference type="Proteomes" id="UP000076744"/>
    </source>
</evidence>
<dbReference type="InterPro" id="IPR001314">
    <property type="entry name" value="Peptidase_S1A"/>
</dbReference>
<dbReference type="InterPro" id="IPR009003">
    <property type="entry name" value="Peptidase_S1_PA"/>
</dbReference>
<evidence type="ECO:0000256" key="2">
    <source>
        <dbReference type="ARBA" id="ARBA00023157"/>
    </source>
</evidence>
<dbReference type="SUPFAM" id="SSF50494">
    <property type="entry name" value="Trypsin-like serine proteases"/>
    <property type="match status" value="1"/>
</dbReference>
<keyword evidence="3" id="KW-0378">Hydrolase</keyword>
<dbReference type="PANTHER" id="PTHR24276:SF98">
    <property type="entry name" value="FI18310P1-RELATED"/>
    <property type="match status" value="1"/>
</dbReference>
<comment type="similarity">
    <text evidence="1">Belongs to the peptidase S1 family.</text>
</comment>
<dbReference type="InterPro" id="IPR018114">
    <property type="entry name" value="TRYPSIN_HIS"/>
</dbReference>
<dbReference type="PROSITE" id="PS50240">
    <property type="entry name" value="TRYPSIN_DOM"/>
    <property type="match status" value="1"/>
</dbReference>
<evidence type="ECO:0000256" key="1">
    <source>
        <dbReference type="ARBA" id="ARBA00007664"/>
    </source>
</evidence>
<dbReference type="STRING" id="1081104.A0A162LGW2"/>
<dbReference type="InterPro" id="IPR033116">
    <property type="entry name" value="TRYPSIN_SER"/>
</dbReference>
<dbReference type="InterPro" id="IPR043504">
    <property type="entry name" value="Peptidase_S1_PA_chymotrypsin"/>
</dbReference>
<keyword evidence="3" id="KW-0720">Serine protease</keyword>
<evidence type="ECO:0000256" key="4">
    <source>
        <dbReference type="SAM" id="SignalP"/>
    </source>
</evidence>
<evidence type="ECO:0000256" key="3">
    <source>
        <dbReference type="RuleBase" id="RU363034"/>
    </source>
</evidence>
<dbReference type="PRINTS" id="PR00722">
    <property type="entry name" value="CHYMOTRYPSIN"/>
</dbReference>
<name>A0A162LGW2_CORFA</name>
<reference evidence="6 7" key="1">
    <citation type="journal article" date="2016" name="Genome Biol. Evol.">
        <title>Divergent and convergent evolution of fungal pathogenicity.</title>
        <authorList>
            <person name="Shang Y."/>
            <person name="Xiao G."/>
            <person name="Zheng P."/>
            <person name="Cen K."/>
            <person name="Zhan S."/>
            <person name="Wang C."/>
        </authorList>
    </citation>
    <scope>NUCLEOTIDE SEQUENCE [LARGE SCALE GENOMIC DNA]</scope>
    <source>
        <strain evidence="6 7">ARSEF 2679</strain>
    </source>
</reference>
<dbReference type="EMBL" id="AZHB01000004">
    <property type="protein sequence ID" value="OAA70424.1"/>
    <property type="molecule type" value="Genomic_DNA"/>
</dbReference>
<dbReference type="InterPro" id="IPR050430">
    <property type="entry name" value="Peptidase_S1"/>
</dbReference>